<name>F8FCZ4_PAEMK</name>
<organism evidence="1 2">
    <name type="scientific">Paenibacillus mucilaginosus (strain KNP414)</name>
    <dbReference type="NCBI Taxonomy" id="1036673"/>
    <lineage>
        <taxon>Bacteria</taxon>
        <taxon>Bacillati</taxon>
        <taxon>Bacillota</taxon>
        <taxon>Bacilli</taxon>
        <taxon>Bacillales</taxon>
        <taxon>Paenibacillaceae</taxon>
        <taxon>Paenibacillus</taxon>
    </lineage>
</organism>
<proteinExistence type="predicted"/>
<dbReference type="EMBL" id="CP002869">
    <property type="protein sequence ID" value="AEI41411.1"/>
    <property type="molecule type" value="Genomic_DNA"/>
</dbReference>
<evidence type="ECO:0000313" key="1">
    <source>
        <dbReference type="EMBL" id="AEI41411.1"/>
    </source>
</evidence>
<dbReference type="RefSeq" id="WP_013916572.1">
    <property type="nucleotide sequence ID" value="NC_015690.1"/>
</dbReference>
<gene>
    <name evidence="1" type="ordered locus">KNP414_02852</name>
</gene>
<accession>F8FCZ4</accession>
<dbReference type="Proteomes" id="UP000006620">
    <property type="component" value="Chromosome"/>
</dbReference>
<dbReference type="AlphaFoldDB" id="F8FCZ4"/>
<reference evidence="1 2" key="2">
    <citation type="journal article" date="2013" name="Genome Announc.">
        <title>Genome Sequence of Growth-Improving Paenibacillus mucilaginosus Strain KNP414.</title>
        <authorList>
            <person name="Lu J.J."/>
            <person name="Wang J.F."/>
            <person name="Hu X.F."/>
        </authorList>
    </citation>
    <scope>NUCLEOTIDE SEQUENCE [LARGE SCALE GENOMIC DNA]</scope>
    <source>
        <strain evidence="1 2">KNP414</strain>
    </source>
</reference>
<protein>
    <submittedName>
        <fullName evidence="1">Uncharacterized protein</fullName>
    </submittedName>
</protein>
<dbReference type="PATRIC" id="fig|1036673.3.peg.2606"/>
<dbReference type="KEGG" id="pms:KNP414_02852"/>
<dbReference type="HOGENOM" id="CLU_3028012_0_0_9"/>
<evidence type="ECO:0000313" key="2">
    <source>
        <dbReference type="Proteomes" id="UP000006620"/>
    </source>
</evidence>
<reference evidence="2" key="1">
    <citation type="submission" date="2011-06" db="EMBL/GenBank/DDBJ databases">
        <title>Complete genome sequence of Paenibacillus mucilaginosus KNP414.</title>
        <authorList>
            <person name="Wang J."/>
            <person name="Hu S."/>
            <person name="Hu X."/>
            <person name="Zhang B."/>
            <person name="Dong D."/>
            <person name="Zhang S."/>
            <person name="Zhao K."/>
            <person name="Wu D."/>
        </authorList>
    </citation>
    <scope>NUCLEOTIDE SEQUENCE [LARGE SCALE GENOMIC DNA]</scope>
    <source>
        <strain evidence="2">KNP414</strain>
    </source>
</reference>
<sequence>METWKKQIGERALHKGVIDDPSWLERLDEPLPAWVVLQMLLELMDKVEPNYSSYD</sequence>